<reference evidence="2" key="1">
    <citation type="submission" date="2015-09" db="EMBL/GenBank/DDBJ databases">
        <authorList>
            <person name="Shao Z."/>
            <person name="Wang L."/>
        </authorList>
    </citation>
    <scope>NUCLEOTIDE SEQUENCE [LARGE SCALE GENOMIC DNA]</scope>
    <source>
        <strain evidence="2">F13-1</strain>
    </source>
</reference>
<evidence type="ECO:0000313" key="1">
    <source>
        <dbReference type="EMBL" id="ATG74451.1"/>
    </source>
</evidence>
<evidence type="ECO:0000313" key="2">
    <source>
        <dbReference type="Proteomes" id="UP000217763"/>
    </source>
</evidence>
<dbReference type="KEGG" id="zdf:AN401_11795"/>
<name>A0A291HQX0_9GAMM</name>
<gene>
    <name evidence="1" type="ORF">AN401_11795</name>
</gene>
<sequence length="79" mass="9055">MHLAGRRLELGGDEGLVALKARLHHFIVERLEEDGLMFEMERSELSPLVHKYVQAYLLEHDNGLDGLVSPAAIFEKMRR</sequence>
<accession>A0A291HQX0</accession>
<organism evidence="1 2">
    <name type="scientific">Zobellella denitrificans</name>
    <dbReference type="NCBI Taxonomy" id="347534"/>
    <lineage>
        <taxon>Bacteria</taxon>
        <taxon>Pseudomonadati</taxon>
        <taxon>Pseudomonadota</taxon>
        <taxon>Gammaproteobacteria</taxon>
        <taxon>Aeromonadales</taxon>
        <taxon>Aeromonadaceae</taxon>
        <taxon>Zobellella</taxon>
    </lineage>
</organism>
<protein>
    <submittedName>
        <fullName evidence="1">Uncharacterized protein</fullName>
    </submittedName>
</protein>
<proteinExistence type="predicted"/>
<dbReference type="AlphaFoldDB" id="A0A291HQX0"/>
<dbReference type="Proteomes" id="UP000217763">
    <property type="component" value="Chromosome"/>
</dbReference>
<keyword evidence="2" id="KW-1185">Reference proteome</keyword>
<dbReference type="EMBL" id="CP012621">
    <property type="protein sequence ID" value="ATG74451.1"/>
    <property type="molecule type" value="Genomic_DNA"/>
</dbReference>